<organism evidence="2 3">
    <name type="scientific">Chrysemys picta bellii</name>
    <name type="common">Western painted turtle</name>
    <name type="synonym">Emys bellii</name>
    <dbReference type="NCBI Taxonomy" id="8478"/>
    <lineage>
        <taxon>Eukaryota</taxon>
        <taxon>Metazoa</taxon>
        <taxon>Chordata</taxon>
        <taxon>Craniata</taxon>
        <taxon>Vertebrata</taxon>
        <taxon>Euteleostomi</taxon>
        <taxon>Archelosauria</taxon>
        <taxon>Testudinata</taxon>
        <taxon>Testudines</taxon>
        <taxon>Cryptodira</taxon>
        <taxon>Durocryptodira</taxon>
        <taxon>Testudinoidea</taxon>
        <taxon>Emydidae</taxon>
        <taxon>Chrysemys</taxon>
    </lineage>
</organism>
<feature type="region of interest" description="Disordered" evidence="1">
    <location>
        <begin position="54"/>
        <end position="127"/>
    </location>
</feature>
<protein>
    <submittedName>
        <fullName evidence="2">Uncharacterized protein</fullName>
    </submittedName>
</protein>
<name>A0A8C3FUG0_CHRPI</name>
<dbReference type="AlphaFoldDB" id="A0A8C3FUG0"/>
<dbReference type="GeneTree" id="ENSGT00950000186255"/>
<dbReference type="Proteomes" id="UP000694380">
    <property type="component" value="Unplaced"/>
</dbReference>
<sequence length="194" mass="20880">MLELTLLIRDISNLYLDSTPGVGNLWHTARQGKHTGGLGQFVYLPRLQVRPIVTPTGRGSPLQANGGGGKPWPVHPSARAASRSPHWPGAANRGQWELQSAEPGDAAGKQTGLARPGPPGRAMCQSGPSVIVGDVKAPKIKTKNMVRIFCESVVRHGIMTFVIGTMAVHEVQHQSQELLFLKILILEMFAAICL</sequence>
<evidence type="ECO:0000256" key="1">
    <source>
        <dbReference type="SAM" id="MobiDB-lite"/>
    </source>
</evidence>
<reference evidence="2" key="1">
    <citation type="submission" date="2025-08" db="UniProtKB">
        <authorList>
            <consortium name="Ensembl"/>
        </authorList>
    </citation>
    <scope>IDENTIFICATION</scope>
</reference>
<evidence type="ECO:0000313" key="3">
    <source>
        <dbReference type="Proteomes" id="UP000694380"/>
    </source>
</evidence>
<proteinExistence type="predicted"/>
<reference evidence="2" key="2">
    <citation type="submission" date="2025-09" db="UniProtKB">
        <authorList>
            <consortium name="Ensembl"/>
        </authorList>
    </citation>
    <scope>IDENTIFICATION</scope>
</reference>
<accession>A0A8C3FUG0</accession>
<evidence type="ECO:0000313" key="2">
    <source>
        <dbReference type="Ensembl" id="ENSCPBP00000013999.1"/>
    </source>
</evidence>
<keyword evidence="3" id="KW-1185">Reference proteome</keyword>
<dbReference type="Ensembl" id="ENSCPBT00000016607.1">
    <property type="protein sequence ID" value="ENSCPBP00000013999.1"/>
    <property type="gene ID" value="ENSCPBG00000010434.1"/>
</dbReference>